<dbReference type="Gene3D" id="2.40.160.200">
    <property type="entry name" value="LURP1-related"/>
    <property type="match status" value="1"/>
</dbReference>
<dbReference type="InterPro" id="IPR007612">
    <property type="entry name" value="LOR"/>
</dbReference>
<reference evidence="3 4" key="1">
    <citation type="submission" date="2019-01" db="EMBL/GenBank/DDBJ databases">
        <title>Sequencing of cultivated peanut Arachis hypogaea provides insights into genome evolution and oil improvement.</title>
        <authorList>
            <person name="Chen X."/>
        </authorList>
    </citation>
    <scope>NUCLEOTIDE SEQUENCE [LARGE SCALE GENOMIC DNA]</scope>
    <source>
        <strain evidence="4">cv. Fuhuasheng</strain>
        <tissue evidence="3">Leaves</tissue>
    </source>
</reference>
<name>A0A444ZKS1_ARAHY</name>
<dbReference type="STRING" id="3818.A0A444ZKS1"/>
<gene>
    <name evidence="3" type="ORF">Ahy_B04g071454</name>
</gene>
<comment type="caution">
    <text evidence="3">The sequence shown here is derived from an EMBL/GenBank/DDBJ whole genome shotgun (WGS) entry which is preliminary data.</text>
</comment>
<organism evidence="3 4">
    <name type="scientific">Arachis hypogaea</name>
    <name type="common">Peanut</name>
    <dbReference type="NCBI Taxonomy" id="3818"/>
    <lineage>
        <taxon>Eukaryota</taxon>
        <taxon>Viridiplantae</taxon>
        <taxon>Streptophyta</taxon>
        <taxon>Embryophyta</taxon>
        <taxon>Tracheophyta</taxon>
        <taxon>Spermatophyta</taxon>
        <taxon>Magnoliopsida</taxon>
        <taxon>eudicotyledons</taxon>
        <taxon>Gunneridae</taxon>
        <taxon>Pentapetalae</taxon>
        <taxon>rosids</taxon>
        <taxon>fabids</taxon>
        <taxon>Fabales</taxon>
        <taxon>Fabaceae</taxon>
        <taxon>Papilionoideae</taxon>
        <taxon>50 kb inversion clade</taxon>
        <taxon>dalbergioids sensu lato</taxon>
        <taxon>Dalbergieae</taxon>
        <taxon>Pterocarpus clade</taxon>
        <taxon>Arachis</taxon>
    </lineage>
</organism>
<feature type="transmembrane region" description="Helical" evidence="2">
    <location>
        <begin position="92"/>
        <end position="112"/>
    </location>
</feature>
<sequence length="121" mass="14052">MTAHDRWHVFRGDSSDMKDLIFSFKRSSLFQLKTELDVFLAHNTEEKVCDFKVKGSWFQRSCVIYAGESLNIVAQMHKKDTAQSIMFGKDNFLVTVYPNVDYAFIVALIVILDKINKRPKK</sequence>
<evidence type="ECO:0000256" key="2">
    <source>
        <dbReference type="SAM" id="Phobius"/>
    </source>
</evidence>
<dbReference type="AlphaFoldDB" id="A0A444ZKS1"/>
<comment type="similarity">
    <text evidence="1">Belongs to the LOR family.</text>
</comment>
<dbReference type="Pfam" id="PF04525">
    <property type="entry name" value="LOR"/>
    <property type="match status" value="1"/>
</dbReference>
<keyword evidence="2" id="KW-0472">Membrane</keyword>
<dbReference type="EMBL" id="SDMP01000014">
    <property type="protein sequence ID" value="RYR14763.1"/>
    <property type="molecule type" value="Genomic_DNA"/>
</dbReference>
<dbReference type="InterPro" id="IPR025659">
    <property type="entry name" value="Tubby-like_C"/>
</dbReference>
<protein>
    <recommendedName>
        <fullName evidence="5">Protein LURP-one-related</fullName>
    </recommendedName>
</protein>
<proteinExistence type="inferred from homology"/>
<accession>A0A444ZKS1</accession>
<dbReference type="Proteomes" id="UP000289738">
    <property type="component" value="Chromosome B04"/>
</dbReference>
<dbReference type="SUPFAM" id="SSF54518">
    <property type="entry name" value="Tubby C-terminal domain-like"/>
    <property type="match status" value="1"/>
</dbReference>
<keyword evidence="4" id="KW-1185">Reference proteome</keyword>
<dbReference type="InterPro" id="IPR038595">
    <property type="entry name" value="LOR_sf"/>
</dbReference>
<evidence type="ECO:0008006" key="5">
    <source>
        <dbReference type="Google" id="ProtNLM"/>
    </source>
</evidence>
<evidence type="ECO:0000313" key="3">
    <source>
        <dbReference type="EMBL" id="RYR14763.1"/>
    </source>
</evidence>
<evidence type="ECO:0000313" key="4">
    <source>
        <dbReference type="Proteomes" id="UP000289738"/>
    </source>
</evidence>
<keyword evidence="2" id="KW-0812">Transmembrane</keyword>
<dbReference type="PANTHER" id="PTHR31087:SF58">
    <property type="entry name" value="OS07G0230700 PROTEIN"/>
    <property type="match status" value="1"/>
</dbReference>
<keyword evidence="2" id="KW-1133">Transmembrane helix</keyword>
<evidence type="ECO:0000256" key="1">
    <source>
        <dbReference type="ARBA" id="ARBA00005437"/>
    </source>
</evidence>
<dbReference type="PANTHER" id="PTHR31087">
    <property type="match status" value="1"/>
</dbReference>